<dbReference type="Pfam" id="PF03466">
    <property type="entry name" value="LysR_substrate"/>
    <property type="match status" value="1"/>
</dbReference>
<evidence type="ECO:0000256" key="4">
    <source>
        <dbReference type="ARBA" id="ARBA00023163"/>
    </source>
</evidence>
<dbReference type="GO" id="GO:0003700">
    <property type="term" value="F:DNA-binding transcription factor activity"/>
    <property type="evidence" value="ECO:0007669"/>
    <property type="project" value="InterPro"/>
</dbReference>
<keyword evidence="4" id="KW-0804">Transcription</keyword>
<evidence type="ECO:0000259" key="5">
    <source>
        <dbReference type="PROSITE" id="PS50931"/>
    </source>
</evidence>
<dbReference type="EMBL" id="CP061172">
    <property type="protein sequence ID" value="QNR69686.1"/>
    <property type="molecule type" value="Genomic_DNA"/>
</dbReference>
<organism evidence="6 7">
    <name type="scientific">Paenibacillus peoriae</name>
    <dbReference type="NCBI Taxonomy" id="59893"/>
    <lineage>
        <taxon>Bacteria</taxon>
        <taxon>Bacillati</taxon>
        <taxon>Bacillota</taxon>
        <taxon>Bacilli</taxon>
        <taxon>Bacillales</taxon>
        <taxon>Paenibacillaceae</taxon>
        <taxon>Paenibacillus</taxon>
    </lineage>
</organism>
<sequence length="297" mass="33704">MDINYELYKIFYITVKAGSMSNAAKELFTSQSAVSQSIKLLENKLGGQLFHRRAQGVSLTTEGEILFQYVEQSYELLQAAERKFLELRNLDAGQLRIAVSTTACSNFLMQYLETFSLAYPNIEIYIKDQSTHSTIKQLESGEVDIGIINLNGSRDSLTVIGKIEIQDCFVVGERFKEICDKPIFLKELVVNYPIILMQKGLNTRKYIDNFFTSYGLKVIPKVELSTMELLIEFAKKGLGISCVIEDFVRSDLDQQQLFIVPIQEIIPKRFLSIAIKKDLPLSSAAQKFIELFQSCTV</sequence>
<feature type="domain" description="HTH lysR-type" evidence="5">
    <location>
        <begin position="1"/>
        <end position="60"/>
    </location>
</feature>
<dbReference type="SUPFAM" id="SSF53850">
    <property type="entry name" value="Periplasmic binding protein-like II"/>
    <property type="match status" value="1"/>
</dbReference>
<dbReference type="SUPFAM" id="SSF46785">
    <property type="entry name" value="Winged helix' DNA-binding domain"/>
    <property type="match status" value="1"/>
</dbReference>
<dbReference type="Gene3D" id="3.40.190.290">
    <property type="match status" value="1"/>
</dbReference>
<evidence type="ECO:0000313" key="7">
    <source>
        <dbReference type="Proteomes" id="UP000516384"/>
    </source>
</evidence>
<evidence type="ECO:0000256" key="3">
    <source>
        <dbReference type="ARBA" id="ARBA00023125"/>
    </source>
</evidence>
<dbReference type="InterPro" id="IPR000847">
    <property type="entry name" value="LysR_HTH_N"/>
</dbReference>
<dbReference type="InterPro" id="IPR036388">
    <property type="entry name" value="WH-like_DNA-bd_sf"/>
</dbReference>
<evidence type="ECO:0000256" key="2">
    <source>
        <dbReference type="ARBA" id="ARBA00023015"/>
    </source>
</evidence>
<dbReference type="RefSeq" id="WP_103048528.1">
    <property type="nucleotide sequence ID" value="NZ_CP061172.1"/>
</dbReference>
<dbReference type="PRINTS" id="PR00039">
    <property type="entry name" value="HTHLYSR"/>
</dbReference>
<keyword evidence="2" id="KW-0805">Transcription regulation</keyword>
<gene>
    <name evidence="6" type="ORF">IAQ67_12150</name>
</gene>
<dbReference type="InterPro" id="IPR005119">
    <property type="entry name" value="LysR_subst-bd"/>
</dbReference>
<dbReference type="PANTHER" id="PTHR30126:SF64">
    <property type="entry name" value="HTH-TYPE TRANSCRIPTIONAL REGULATOR CITR"/>
    <property type="match status" value="1"/>
</dbReference>
<dbReference type="Proteomes" id="UP000516384">
    <property type="component" value="Chromosome"/>
</dbReference>
<comment type="similarity">
    <text evidence="1">Belongs to the LysR transcriptional regulatory family.</text>
</comment>
<dbReference type="CDD" id="cd05466">
    <property type="entry name" value="PBP2_LTTR_substrate"/>
    <property type="match status" value="1"/>
</dbReference>
<evidence type="ECO:0000256" key="1">
    <source>
        <dbReference type="ARBA" id="ARBA00009437"/>
    </source>
</evidence>
<dbReference type="GO" id="GO:0000976">
    <property type="term" value="F:transcription cis-regulatory region binding"/>
    <property type="evidence" value="ECO:0007669"/>
    <property type="project" value="TreeGrafter"/>
</dbReference>
<dbReference type="PROSITE" id="PS50931">
    <property type="entry name" value="HTH_LYSR"/>
    <property type="match status" value="1"/>
</dbReference>
<dbReference type="PANTHER" id="PTHR30126">
    <property type="entry name" value="HTH-TYPE TRANSCRIPTIONAL REGULATOR"/>
    <property type="match status" value="1"/>
</dbReference>
<evidence type="ECO:0000313" key="6">
    <source>
        <dbReference type="EMBL" id="QNR69686.1"/>
    </source>
</evidence>
<dbReference type="Gene3D" id="1.10.10.10">
    <property type="entry name" value="Winged helix-like DNA-binding domain superfamily/Winged helix DNA-binding domain"/>
    <property type="match status" value="1"/>
</dbReference>
<accession>A0A7H0YF28</accession>
<keyword evidence="3" id="KW-0238">DNA-binding</keyword>
<dbReference type="InterPro" id="IPR036390">
    <property type="entry name" value="WH_DNA-bd_sf"/>
</dbReference>
<proteinExistence type="inferred from homology"/>
<dbReference type="Pfam" id="PF00126">
    <property type="entry name" value="HTH_1"/>
    <property type="match status" value="1"/>
</dbReference>
<reference evidence="6 7" key="1">
    <citation type="submission" date="2020-09" db="EMBL/GenBank/DDBJ databases">
        <title>Characterization of Paenibacillus peoriae strain ZF390 with broad-spectrum antimicrobial activity as a potential biocontrol agent.</title>
        <authorList>
            <person name="Li L."/>
            <person name="Zhao Y."/>
            <person name="Li B."/>
            <person name="Xie X."/>
        </authorList>
    </citation>
    <scope>NUCLEOTIDE SEQUENCE [LARGE SCALE GENOMIC DNA]</scope>
    <source>
        <strain evidence="6 7">ZF390</strain>
    </source>
</reference>
<name>A0A7H0YF28_9BACL</name>
<dbReference type="AlphaFoldDB" id="A0A7H0YF28"/>
<protein>
    <submittedName>
        <fullName evidence="6">LysR family transcriptional regulator</fullName>
    </submittedName>
</protein>